<dbReference type="STRING" id="1642818.AWE51_15795"/>
<protein>
    <submittedName>
        <fullName evidence="1">Uncharacterized protein</fullName>
    </submittedName>
</protein>
<name>A0A163CWU8_9FLAO</name>
<accession>A0A163CWU8</accession>
<gene>
    <name evidence="1" type="ORF">AWE51_15795</name>
</gene>
<dbReference type="RefSeq" id="WP_066307960.1">
    <property type="nucleotide sequence ID" value="NZ_CANLSS010000010.1"/>
</dbReference>
<dbReference type="OrthoDB" id="4312010at2"/>
<reference evidence="1 2" key="1">
    <citation type="submission" date="2016-01" db="EMBL/GenBank/DDBJ databases">
        <title>The draft genome sequence of Aquimarina sp. RZW4-3-2.</title>
        <authorList>
            <person name="Wang Y."/>
        </authorList>
    </citation>
    <scope>NUCLEOTIDE SEQUENCE [LARGE SCALE GENOMIC DNA]</scope>
    <source>
        <strain evidence="1 2">RZW4-3-2</strain>
    </source>
</reference>
<evidence type="ECO:0000313" key="1">
    <source>
        <dbReference type="EMBL" id="KZS42830.1"/>
    </source>
</evidence>
<dbReference type="EMBL" id="LQRT01000001">
    <property type="protein sequence ID" value="KZS42830.1"/>
    <property type="molecule type" value="Genomic_DNA"/>
</dbReference>
<proteinExistence type="predicted"/>
<organism evidence="1 2">
    <name type="scientific">Aquimarina aggregata</name>
    <dbReference type="NCBI Taxonomy" id="1642818"/>
    <lineage>
        <taxon>Bacteria</taxon>
        <taxon>Pseudomonadati</taxon>
        <taxon>Bacteroidota</taxon>
        <taxon>Flavobacteriia</taxon>
        <taxon>Flavobacteriales</taxon>
        <taxon>Flavobacteriaceae</taxon>
        <taxon>Aquimarina</taxon>
    </lineage>
</organism>
<evidence type="ECO:0000313" key="2">
    <source>
        <dbReference type="Proteomes" id="UP000076715"/>
    </source>
</evidence>
<comment type="caution">
    <text evidence="1">The sequence shown here is derived from an EMBL/GenBank/DDBJ whole genome shotgun (WGS) entry which is preliminary data.</text>
</comment>
<keyword evidence="2" id="KW-1185">Reference proteome</keyword>
<sequence>MKLKKGMRIYGHIEGILEQISVNTGVRAVDEHNGMKYFEDSYVPLHTWRLLTHQESKLVIEDQTKFSDYSKNLYLGEISNTLRDLFKSLNLGTCTHPDQVYPKFQDNKALVEKINEELHAFLKDCSSIGNYKFHRITRAMPNRETITSHYIDEIFMYIGLHIDQSKHFKIHTAHKSGNRISINLSNETRTLVFTNLTLIQVYNLLSQKIDLKRIKLDPDNIAAYFFKYYPDYPVIKLEIKPYQYYVAPTDNFFHDASTIGNKDIDMTIVYTGLFDQLP</sequence>
<dbReference type="AlphaFoldDB" id="A0A163CWU8"/>
<dbReference type="Proteomes" id="UP000076715">
    <property type="component" value="Unassembled WGS sequence"/>
</dbReference>